<keyword evidence="2" id="KW-0540">Nuclease</keyword>
<dbReference type="Gene3D" id="3.40.1350.10">
    <property type="match status" value="1"/>
</dbReference>
<dbReference type="Proteomes" id="UP000474718">
    <property type="component" value="Unassembled WGS sequence"/>
</dbReference>
<dbReference type="GO" id="GO:0003676">
    <property type="term" value="F:nucleic acid binding"/>
    <property type="evidence" value="ECO:0007669"/>
    <property type="project" value="InterPro"/>
</dbReference>
<evidence type="ECO:0000313" key="3">
    <source>
        <dbReference type="Proteomes" id="UP000184089"/>
    </source>
</evidence>
<dbReference type="AlphaFoldDB" id="A0AAQ1MDT6"/>
<proteinExistence type="predicted"/>
<dbReference type="InterPro" id="IPR011856">
    <property type="entry name" value="tRNA_endonuc-like_dom_sf"/>
</dbReference>
<comment type="caution">
    <text evidence="2">The sequence shown here is derived from an EMBL/GenBank/DDBJ whole genome shotgun (WGS) entry which is preliminary data.</text>
</comment>
<reference evidence="1 4" key="3">
    <citation type="journal article" date="2019" name="Nat. Med.">
        <title>A library of human gut bacterial isolates paired with longitudinal multiomics data enables mechanistic microbiome research.</title>
        <authorList>
            <person name="Poyet M."/>
            <person name="Groussin M."/>
            <person name="Gibbons S.M."/>
            <person name="Avila-Pacheco J."/>
            <person name="Jiang X."/>
            <person name="Kearney S.M."/>
            <person name="Perrotta A.R."/>
            <person name="Berdy B."/>
            <person name="Zhao S."/>
            <person name="Lieberman T.D."/>
            <person name="Swanson P.K."/>
            <person name="Smith M."/>
            <person name="Roesemann S."/>
            <person name="Alexander J.E."/>
            <person name="Rich S.A."/>
            <person name="Livny J."/>
            <person name="Vlamakis H."/>
            <person name="Clish C."/>
            <person name="Bullock K."/>
            <person name="Deik A."/>
            <person name="Scott J."/>
            <person name="Pierce K.A."/>
            <person name="Xavier R.J."/>
            <person name="Alm E.J."/>
        </authorList>
    </citation>
    <scope>NUCLEOTIDE SEQUENCE [LARGE SCALE GENOMIC DNA]</scope>
    <source>
        <strain evidence="1 4">BIOML-A2</strain>
    </source>
</reference>
<reference evidence="3" key="1">
    <citation type="submission" date="2016-11" db="EMBL/GenBank/DDBJ databases">
        <authorList>
            <person name="Jaros S."/>
            <person name="Januszkiewicz K."/>
            <person name="Wedrychowicz H."/>
        </authorList>
    </citation>
    <scope>NUCLEOTIDE SEQUENCE [LARGE SCALE GENOMIC DNA]</scope>
    <source>
        <strain evidence="3">DSM 4029</strain>
    </source>
</reference>
<keyword evidence="2" id="KW-0255">Endonuclease</keyword>
<sequence>MAKRYYLVRIRENAHQYVENGIVAVGWSQVDFSQCLEKGLSPAQKVEEMCYHTGASPQLVGRKKAEVTRFCKIKSGDLVVVPCKGGFYIGESTGHYLYSSEAVVRDLANQLQVRFRCGSDGKPLRFVRAGKNMALTTKLRTRGFSILEFDDERVVQGIEELWESGLDRAESDRVVERQEEEDQAFIQRMASVLQNYSATSLPAGGQGMEEMVANLLRVNGFIVKILSKRCGEGKADADILAVKPMGTSSELSFAYFIQVKHYVGETGLGGLEQIRKFRDQIQNGYLFSYEKEGSALQVMLLPDNIRYGVLTSGTFADRTVEEAEKDGLFLIDGIQLAEMLCEKIDDLPEYQHLLGFYKTYAHI</sequence>
<name>A0AAQ1MDT6_9FIRM</name>
<reference evidence="2" key="2">
    <citation type="submission" date="2016-11" db="EMBL/GenBank/DDBJ databases">
        <authorList>
            <person name="Varghese N."/>
            <person name="Submissions S."/>
        </authorList>
    </citation>
    <scope>NUCLEOTIDE SEQUENCE</scope>
    <source>
        <strain evidence="2">DSM 4029</strain>
    </source>
</reference>
<dbReference type="InterPro" id="IPR011335">
    <property type="entry name" value="Restrct_endonuc-II-like"/>
</dbReference>
<protein>
    <submittedName>
        <fullName evidence="2">Restriction endonuclease</fullName>
    </submittedName>
</protein>
<keyword evidence="2" id="KW-0378">Hydrolase</keyword>
<dbReference type="GO" id="GO:0004519">
    <property type="term" value="F:endonuclease activity"/>
    <property type="evidence" value="ECO:0007669"/>
    <property type="project" value="UniProtKB-KW"/>
</dbReference>
<accession>A0AAQ1MDT6</accession>
<dbReference type="SUPFAM" id="SSF52980">
    <property type="entry name" value="Restriction endonuclease-like"/>
    <property type="match status" value="1"/>
</dbReference>
<evidence type="ECO:0000313" key="1">
    <source>
        <dbReference type="EMBL" id="MZL70335.1"/>
    </source>
</evidence>
<evidence type="ECO:0000313" key="4">
    <source>
        <dbReference type="Proteomes" id="UP000474718"/>
    </source>
</evidence>
<dbReference type="EMBL" id="WWVX01000008">
    <property type="protein sequence ID" value="MZL70335.1"/>
    <property type="molecule type" value="Genomic_DNA"/>
</dbReference>
<dbReference type="RefSeq" id="WP_021658154.1">
    <property type="nucleotide sequence ID" value="NZ_FQVY01000002.1"/>
</dbReference>
<dbReference type="Proteomes" id="UP000184089">
    <property type="component" value="Unassembled WGS sequence"/>
</dbReference>
<gene>
    <name evidence="1" type="ORF">GT747_11280</name>
    <name evidence="2" type="ORF">SAMN05444424_1802</name>
</gene>
<organism evidence="2 3">
    <name type="scientific">Bittarella massiliensis</name>
    <name type="common">ex Durand et al. 2017</name>
    <dbReference type="NCBI Taxonomy" id="1720313"/>
    <lineage>
        <taxon>Bacteria</taxon>
        <taxon>Bacillati</taxon>
        <taxon>Bacillota</taxon>
        <taxon>Clostridia</taxon>
        <taxon>Eubacteriales</taxon>
        <taxon>Oscillospiraceae</taxon>
        <taxon>Bittarella (ex Durand et al. 2017)</taxon>
    </lineage>
</organism>
<evidence type="ECO:0000313" key="2">
    <source>
        <dbReference type="EMBL" id="SHG18939.1"/>
    </source>
</evidence>
<dbReference type="EMBL" id="FQVY01000002">
    <property type="protein sequence ID" value="SHG18939.1"/>
    <property type="molecule type" value="Genomic_DNA"/>
</dbReference>
<keyword evidence="4" id="KW-1185">Reference proteome</keyword>